<dbReference type="EMBL" id="ML211089">
    <property type="protein sequence ID" value="TFK89050.1"/>
    <property type="molecule type" value="Genomic_DNA"/>
</dbReference>
<evidence type="ECO:0008006" key="3">
    <source>
        <dbReference type="Google" id="ProtNLM"/>
    </source>
</evidence>
<dbReference type="Proteomes" id="UP000308197">
    <property type="component" value="Unassembled WGS sequence"/>
</dbReference>
<evidence type="ECO:0000313" key="1">
    <source>
        <dbReference type="EMBL" id="TFK89050.1"/>
    </source>
</evidence>
<accession>A0A5C3PLG1</accession>
<sequence length="274" mass="31483">MVRELVINPKYTGMYIPFGRTKLLKHLYRLETLVFDFCHPNEIWVYPPRYCALVTNYPITKLCIRCQVSSSICVVDPHDLPVIPVSVQRIPRDACTNLKTLLLEDVDDLAFLPEYAFGSVKQLSLRYRRDNSLKSDNLQAQIALFSSLQELCVWVISPGLPEGTHSAVAGFIVPIFAHLPPQDTLRTIILRIESQRTHKRRRFLRELSSHKVDAHLAKFTKLDSLCFSLREARTRVRVKADSENRSLSLATEAARDRAYIRDSRLVQICDLLSF</sequence>
<protein>
    <recommendedName>
        <fullName evidence="3">F-box domain-containing protein</fullName>
    </recommendedName>
</protein>
<organism evidence="1 2">
    <name type="scientific">Polyporus arcularius HHB13444</name>
    <dbReference type="NCBI Taxonomy" id="1314778"/>
    <lineage>
        <taxon>Eukaryota</taxon>
        <taxon>Fungi</taxon>
        <taxon>Dikarya</taxon>
        <taxon>Basidiomycota</taxon>
        <taxon>Agaricomycotina</taxon>
        <taxon>Agaricomycetes</taxon>
        <taxon>Polyporales</taxon>
        <taxon>Polyporaceae</taxon>
        <taxon>Polyporus</taxon>
    </lineage>
</organism>
<dbReference type="InParanoid" id="A0A5C3PLG1"/>
<keyword evidence="2" id="KW-1185">Reference proteome</keyword>
<reference evidence="1 2" key="1">
    <citation type="journal article" date="2019" name="Nat. Ecol. Evol.">
        <title>Megaphylogeny resolves global patterns of mushroom evolution.</title>
        <authorList>
            <person name="Varga T."/>
            <person name="Krizsan K."/>
            <person name="Foldi C."/>
            <person name="Dima B."/>
            <person name="Sanchez-Garcia M."/>
            <person name="Sanchez-Ramirez S."/>
            <person name="Szollosi G.J."/>
            <person name="Szarkandi J.G."/>
            <person name="Papp V."/>
            <person name="Albert L."/>
            <person name="Andreopoulos W."/>
            <person name="Angelini C."/>
            <person name="Antonin V."/>
            <person name="Barry K.W."/>
            <person name="Bougher N.L."/>
            <person name="Buchanan P."/>
            <person name="Buyck B."/>
            <person name="Bense V."/>
            <person name="Catcheside P."/>
            <person name="Chovatia M."/>
            <person name="Cooper J."/>
            <person name="Damon W."/>
            <person name="Desjardin D."/>
            <person name="Finy P."/>
            <person name="Geml J."/>
            <person name="Haridas S."/>
            <person name="Hughes K."/>
            <person name="Justo A."/>
            <person name="Karasinski D."/>
            <person name="Kautmanova I."/>
            <person name="Kiss B."/>
            <person name="Kocsube S."/>
            <person name="Kotiranta H."/>
            <person name="LaButti K.M."/>
            <person name="Lechner B.E."/>
            <person name="Liimatainen K."/>
            <person name="Lipzen A."/>
            <person name="Lukacs Z."/>
            <person name="Mihaltcheva S."/>
            <person name="Morgado L.N."/>
            <person name="Niskanen T."/>
            <person name="Noordeloos M.E."/>
            <person name="Ohm R.A."/>
            <person name="Ortiz-Santana B."/>
            <person name="Ovrebo C."/>
            <person name="Racz N."/>
            <person name="Riley R."/>
            <person name="Savchenko A."/>
            <person name="Shiryaev A."/>
            <person name="Soop K."/>
            <person name="Spirin V."/>
            <person name="Szebenyi C."/>
            <person name="Tomsovsky M."/>
            <person name="Tulloss R.E."/>
            <person name="Uehling J."/>
            <person name="Grigoriev I.V."/>
            <person name="Vagvolgyi C."/>
            <person name="Papp T."/>
            <person name="Martin F.M."/>
            <person name="Miettinen O."/>
            <person name="Hibbett D.S."/>
            <person name="Nagy L.G."/>
        </authorList>
    </citation>
    <scope>NUCLEOTIDE SEQUENCE [LARGE SCALE GENOMIC DNA]</scope>
    <source>
        <strain evidence="1 2">HHB13444</strain>
    </source>
</reference>
<evidence type="ECO:0000313" key="2">
    <source>
        <dbReference type="Proteomes" id="UP000308197"/>
    </source>
</evidence>
<dbReference type="AlphaFoldDB" id="A0A5C3PLG1"/>
<proteinExistence type="predicted"/>
<gene>
    <name evidence="1" type="ORF">K466DRAFT_44355</name>
</gene>
<name>A0A5C3PLG1_9APHY</name>